<sequence length="468" mass="49574">MASVVLVTLGPTFFVIDYIRDIVEDLGHTFTTILDSTVDASNLSAHDVIINYAIGAGVDEVALAGFYDNYMSVDGISILWAADHNGGLPVNDDNFVTGDDFAQCILGVNARNYRNRYAGGVDPEGYGVVVPVAQYASHEVSMELLANANILGAGFLQPNFQGTFGGESFVSGDDRIGGATNGIAVVPPGDAQVAGTKIVRLKNSFWGDTRESAACVYEAGDARVGADTGTFPTRGARIDGMTWTRWSRNQAQMFRDMVRWCVGDFDAITTYPALGGFRYKSFALDDLNGTTYGSSTISWTEVTPGASAITLSAALDGENFTTVSNGGAIPGLSASDPLAGLRLTIKVAVTSSGSDTPSFSDLEVILLAQQDALTASPADYFQEGHLLWTSGANNGQSMEVKSYDDGTKAVKLFLTMRDTIAVGDKFTILPGCDKKIATCNTKFANSVNFQGEPNVPGEDQILKVPDAP</sequence>
<dbReference type="EMBL" id="LAZR01008186">
    <property type="protein sequence ID" value="KKM80419.1"/>
    <property type="molecule type" value="Genomic_DNA"/>
</dbReference>
<protein>
    <recommendedName>
        <fullName evidence="1">Bacteriophage phiJL001 Gp84 C-terminal domain-containing protein</fullName>
    </recommendedName>
</protein>
<feature type="domain" description="Bacteriophage phiJL001 Gp84 C-terminal" evidence="1">
    <location>
        <begin position="380"/>
        <end position="459"/>
    </location>
</feature>
<dbReference type="AlphaFoldDB" id="A0A0F9KDT0"/>
<dbReference type="NCBIfam" id="TIGR02218">
    <property type="entry name" value="phg_TIGR02218"/>
    <property type="match status" value="1"/>
</dbReference>
<organism evidence="2">
    <name type="scientific">marine sediment metagenome</name>
    <dbReference type="NCBI Taxonomy" id="412755"/>
    <lineage>
        <taxon>unclassified sequences</taxon>
        <taxon>metagenomes</taxon>
        <taxon>ecological metagenomes</taxon>
    </lineage>
</organism>
<accession>A0A0F9KDT0</accession>
<dbReference type="InterPro" id="IPR011928">
    <property type="entry name" value="Phage_phiJL001_Gp84"/>
</dbReference>
<reference evidence="2" key="1">
    <citation type="journal article" date="2015" name="Nature">
        <title>Complex archaea that bridge the gap between prokaryotes and eukaryotes.</title>
        <authorList>
            <person name="Spang A."/>
            <person name="Saw J.H."/>
            <person name="Jorgensen S.L."/>
            <person name="Zaremba-Niedzwiedzka K."/>
            <person name="Martijn J."/>
            <person name="Lind A.E."/>
            <person name="van Eijk R."/>
            <person name="Schleper C."/>
            <person name="Guy L."/>
            <person name="Ettema T.J."/>
        </authorList>
    </citation>
    <scope>NUCLEOTIDE SEQUENCE</scope>
</reference>
<dbReference type="InterPro" id="IPR018964">
    <property type="entry name" value="Phage_phiJL001_Gp84_C"/>
</dbReference>
<proteinExistence type="predicted"/>
<name>A0A0F9KDT0_9ZZZZ</name>
<comment type="caution">
    <text evidence="2">The sequence shown here is derived from an EMBL/GenBank/DDBJ whole genome shotgun (WGS) entry which is preliminary data.</text>
</comment>
<evidence type="ECO:0000313" key="2">
    <source>
        <dbReference type="EMBL" id="KKM80419.1"/>
    </source>
</evidence>
<evidence type="ECO:0000259" key="1">
    <source>
        <dbReference type="Pfam" id="PF09356"/>
    </source>
</evidence>
<dbReference type="Pfam" id="PF09356">
    <property type="entry name" value="Phage_BR0599"/>
    <property type="match status" value="1"/>
</dbReference>
<gene>
    <name evidence="2" type="ORF">LCGC14_1340040</name>
</gene>